<keyword evidence="2 15" id="KW-0547">Nucleotide-binding</keyword>
<keyword evidence="5 15" id="KW-0347">Helicase</keyword>
<keyword evidence="3" id="KW-0227">DNA damage</keyword>
<evidence type="ECO:0000256" key="7">
    <source>
        <dbReference type="ARBA" id="ARBA00022840"/>
    </source>
</evidence>
<keyword evidence="19" id="KW-1185">Reference proteome</keyword>
<evidence type="ECO:0000256" key="14">
    <source>
        <dbReference type="ARBA" id="ARBA00048988"/>
    </source>
</evidence>
<protein>
    <recommendedName>
        <fullName evidence="12">DNA 3'-5' helicase</fullName>
        <ecNumber evidence="12">5.6.2.4</ecNumber>
    </recommendedName>
    <alternativeName>
        <fullName evidence="13">DNA 3'-5' helicase II</fullName>
    </alternativeName>
</protein>
<organism evidence="18 19">
    <name type="scientific">Flavobacterium nakdongensis</name>
    <dbReference type="NCBI Taxonomy" id="3073563"/>
    <lineage>
        <taxon>Bacteria</taxon>
        <taxon>Pseudomonadati</taxon>
        <taxon>Bacteroidota</taxon>
        <taxon>Flavobacteriia</taxon>
        <taxon>Flavobacteriales</taxon>
        <taxon>Flavobacteriaceae</taxon>
        <taxon>Flavobacterium</taxon>
    </lineage>
</organism>
<dbReference type="PANTHER" id="PTHR11070:SF2">
    <property type="entry name" value="ATP-DEPENDENT DNA HELICASE SRS2"/>
    <property type="match status" value="1"/>
</dbReference>
<dbReference type="EMBL" id="CP133721">
    <property type="protein sequence ID" value="WMW77944.1"/>
    <property type="molecule type" value="Genomic_DNA"/>
</dbReference>
<evidence type="ECO:0000256" key="15">
    <source>
        <dbReference type="PROSITE-ProRule" id="PRU00560"/>
    </source>
</evidence>
<dbReference type="Gene3D" id="3.40.50.300">
    <property type="entry name" value="P-loop containing nucleotide triphosphate hydrolases"/>
    <property type="match status" value="3"/>
</dbReference>
<evidence type="ECO:0000256" key="4">
    <source>
        <dbReference type="ARBA" id="ARBA00022801"/>
    </source>
</evidence>
<comment type="catalytic activity">
    <reaction evidence="14">
        <text>ATP + H2O = ADP + phosphate + H(+)</text>
        <dbReference type="Rhea" id="RHEA:13065"/>
        <dbReference type="ChEBI" id="CHEBI:15377"/>
        <dbReference type="ChEBI" id="CHEBI:15378"/>
        <dbReference type="ChEBI" id="CHEBI:30616"/>
        <dbReference type="ChEBI" id="CHEBI:43474"/>
        <dbReference type="ChEBI" id="CHEBI:456216"/>
        <dbReference type="EC" id="5.6.2.4"/>
    </reaction>
</comment>
<reference evidence="18" key="1">
    <citation type="submission" date="2023-09" db="EMBL/GenBank/DDBJ databases">
        <title>Flavobacterium sp. 20NA77.7 isolated from freshwater.</title>
        <authorList>
            <person name="Le V."/>
            <person name="Ko S.-R."/>
            <person name="Ahn C.-Y."/>
            <person name="Oh H.-M."/>
        </authorList>
    </citation>
    <scope>NUCLEOTIDE SEQUENCE</scope>
    <source>
        <strain evidence="18">20NA77.7</strain>
    </source>
</reference>
<gene>
    <name evidence="18" type="ORF">RF683_00435</name>
</gene>
<keyword evidence="6" id="KW-0269">Exonuclease</keyword>
<dbReference type="PANTHER" id="PTHR11070">
    <property type="entry name" value="UVRD / RECB / PCRA DNA HELICASE FAMILY MEMBER"/>
    <property type="match status" value="1"/>
</dbReference>
<feature type="binding site" evidence="15">
    <location>
        <begin position="8"/>
        <end position="15"/>
    </location>
    <ligand>
        <name>ATP</name>
        <dbReference type="ChEBI" id="CHEBI:30616"/>
    </ligand>
</feature>
<keyword evidence="4 15" id="KW-0378">Hydrolase</keyword>
<evidence type="ECO:0000259" key="17">
    <source>
        <dbReference type="PROSITE" id="PS51217"/>
    </source>
</evidence>
<dbReference type="Gene3D" id="1.10.3170.10">
    <property type="entry name" value="Recbcd, chain B, domain 2"/>
    <property type="match status" value="1"/>
</dbReference>
<evidence type="ECO:0000256" key="13">
    <source>
        <dbReference type="ARBA" id="ARBA00034923"/>
    </source>
</evidence>
<evidence type="ECO:0000256" key="11">
    <source>
        <dbReference type="ARBA" id="ARBA00034617"/>
    </source>
</evidence>
<evidence type="ECO:0000256" key="5">
    <source>
        <dbReference type="ARBA" id="ARBA00022806"/>
    </source>
</evidence>
<dbReference type="InterPro" id="IPR014017">
    <property type="entry name" value="DNA_helicase_UvrD-like_C"/>
</dbReference>
<dbReference type="InterPro" id="IPR014016">
    <property type="entry name" value="UvrD-like_ATP-bd"/>
</dbReference>
<evidence type="ECO:0000256" key="2">
    <source>
        <dbReference type="ARBA" id="ARBA00022741"/>
    </source>
</evidence>
<feature type="domain" description="UvrD-like helicase ATP-binding" evidence="16">
    <location>
        <begin position="1"/>
        <end position="462"/>
    </location>
</feature>
<dbReference type="InterPro" id="IPR027417">
    <property type="entry name" value="P-loop_NTPase"/>
</dbReference>
<evidence type="ECO:0000256" key="8">
    <source>
        <dbReference type="ARBA" id="ARBA00023125"/>
    </source>
</evidence>
<keyword evidence="7 15" id="KW-0067">ATP-binding</keyword>
<dbReference type="SUPFAM" id="SSF52540">
    <property type="entry name" value="P-loop containing nucleoside triphosphate hydrolases"/>
    <property type="match status" value="1"/>
</dbReference>
<feature type="domain" description="UvrD-like helicase C-terminal" evidence="17">
    <location>
        <begin position="474"/>
        <end position="737"/>
    </location>
</feature>
<dbReference type="PROSITE" id="PS51198">
    <property type="entry name" value="UVRD_HELICASE_ATP_BIND"/>
    <property type="match status" value="1"/>
</dbReference>
<evidence type="ECO:0000256" key="6">
    <source>
        <dbReference type="ARBA" id="ARBA00022839"/>
    </source>
</evidence>
<dbReference type="EC" id="5.6.2.4" evidence="12"/>
<accession>A0ABY9RAX9</accession>
<evidence type="ECO:0000256" key="12">
    <source>
        <dbReference type="ARBA" id="ARBA00034808"/>
    </source>
</evidence>
<proteinExistence type="predicted"/>
<keyword evidence="1" id="KW-0540">Nuclease</keyword>
<keyword evidence="10" id="KW-0413">Isomerase</keyword>
<dbReference type="InterPro" id="IPR000212">
    <property type="entry name" value="DNA_helicase_UvrD/REP"/>
</dbReference>
<keyword evidence="9" id="KW-0234">DNA repair</keyword>
<evidence type="ECO:0000256" key="3">
    <source>
        <dbReference type="ARBA" id="ARBA00022763"/>
    </source>
</evidence>
<dbReference type="InterPro" id="IPR011604">
    <property type="entry name" value="PDDEXK-like_dom_sf"/>
</dbReference>
<dbReference type="Pfam" id="PF13361">
    <property type="entry name" value="UvrD_C"/>
    <property type="match status" value="1"/>
</dbReference>
<evidence type="ECO:0000256" key="10">
    <source>
        <dbReference type="ARBA" id="ARBA00023235"/>
    </source>
</evidence>
<dbReference type="PROSITE" id="PS51217">
    <property type="entry name" value="UVRD_HELICASE_CTER"/>
    <property type="match status" value="1"/>
</dbReference>
<comment type="catalytic activity">
    <reaction evidence="11">
        <text>Couples ATP hydrolysis with the unwinding of duplex DNA by translocating in the 3'-5' direction.</text>
        <dbReference type="EC" id="5.6.2.4"/>
    </reaction>
</comment>
<evidence type="ECO:0000259" key="16">
    <source>
        <dbReference type="PROSITE" id="PS51198"/>
    </source>
</evidence>
<evidence type="ECO:0000256" key="9">
    <source>
        <dbReference type="ARBA" id="ARBA00023204"/>
    </source>
</evidence>
<dbReference type="Pfam" id="PF00580">
    <property type="entry name" value="UvrD-helicase"/>
    <property type="match status" value="1"/>
</dbReference>
<evidence type="ECO:0000256" key="1">
    <source>
        <dbReference type="ARBA" id="ARBA00022722"/>
    </source>
</evidence>
<sequence length="1048" mass="121061">MSFKVYNASAGSGKTYTLTKEYIKILLTAPSNDKYRRILAITFTNKAVEEMKSRIVESLIAFSKEVVSDQTDSFMKEISTETGISLPEIKEKTKKIVKTIIHNYAAFDISTIDKFTHRIIRTFTHDLNLPANFDVTLETDTLLRNAIDTVIAKAGDQEDLTNVLVSFAKSKADDDKNWDVTLDLYAVCKLLLVEEHFFNFNQLQEKSIEDFSKITSKIKEKTESHKQKIKEITGSILEDFATNQLTSDDFSRKTFYNHVIALNKNGRKIDDYDYVYTKAIEVPKKSNKQEVIESLSSSWKEKLKIIYTLSYKIDLYELVASNLVPLSLINTVYQEYKKLQTEQNVLSISDFNAIIHNQIKDQPAPFIYERLGERYRHYFIDEFQDTSEMQWQNFIPLIDNALASEELDGTRGSLMIVGDPKQSIYRWRGGKAEQFIELSTAANPFSNDVKEVKNLETNYRSYDEVIRFNNDFFENIANEFSNETYKNLYTTTATQKTTTKKGGIVSIQFLEDNDLFEEDFEDDALTEKDKKYLSKTLETIEKVVKEGFTYQDIVLLTRKIKHGILLANYLTEKNIPILSSETLLIQNASEVKFIINFLAFLNSSFDQEARINWLYFVASNTVKKEEIHQFLIEAKELNELDLEVFLAHKGYSFSFEAARKKSLYEAVETIIAVFLTHKATSSYVQYFLDLVLERDMKYQSSITDFLEYWERTGFKQSIPSPDGVEAVRIMTIHKSKGLEFPVVIYPFADDNLRPIDPKVWIPLDETDIGLSQSLVQKNKKLEQINTQTKEVYDIKTQEELLDIINVLYVALTRAKEQLHIISSFKVNKEGELVNQNALSSFFTSYLTQKSLFNPQQYLYVFGNPTRISTPEPFLQNQQTIQNVAEHLDFSSVKIAKKEALMWGTHQQEAIAFGNILHEIMANITSKTAIEVAIHKAVEEGVLLDSQKEIVEEKVLKIVNHPDLLEFFNENYLVLNERTIVSNGEPNVKPDRVVIHENQAFILDYKTGDYQEKHERQLNNYARIIEKMNVKVAKKILVYIDEDIKIIHL</sequence>
<dbReference type="Proteomes" id="UP001180481">
    <property type="component" value="Chromosome"/>
</dbReference>
<evidence type="ECO:0000313" key="18">
    <source>
        <dbReference type="EMBL" id="WMW77944.1"/>
    </source>
</evidence>
<dbReference type="Gene3D" id="3.90.320.10">
    <property type="match status" value="1"/>
</dbReference>
<dbReference type="RefSeq" id="WP_309532272.1">
    <property type="nucleotide sequence ID" value="NZ_CP133721.1"/>
</dbReference>
<name>A0ABY9RAX9_9FLAO</name>
<evidence type="ECO:0000313" key="19">
    <source>
        <dbReference type="Proteomes" id="UP001180481"/>
    </source>
</evidence>
<keyword evidence="8" id="KW-0238">DNA-binding</keyword>